<keyword evidence="3" id="KW-1133">Transmembrane helix</keyword>
<dbReference type="OrthoDB" id="3296646at2"/>
<dbReference type="EMBL" id="MASW01000002">
    <property type="protein sequence ID" value="PXY27568.1"/>
    <property type="molecule type" value="Genomic_DNA"/>
</dbReference>
<proteinExistence type="predicted"/>
<dbReference type="RefSeq" id="WP_112281572.1">
    <property type="nucleotide sequence ID" value="NZ_MASW01000002.1"/>
</dbReference>
<dbReference type="Pfam" id="PF04138">
    <property type="entry name" value="GtrA_DPMS_TM"/>
    <property type="match status" value="1"/>
</dbReference>
<comment type="subcellular location">
    <subcellularLocation>
        <location evidence="1">Membrane</location>
        <topology evidence="1">Multi-pass membrane protein</topology>
    </subcellularLocation>
</comment>
<organism evidence="5 6">
    <name type="scientific">Prauserella muralis</name>
    <dbReference type="NCBI Taxonomy" id="588067"/>
    <lineage>
        <taxon>Bacteria</taxon>
        <taxon>Bacillati</taxon>
        <taxon>Actinomycetota</taxon>
        <taxon>Actinomycetes</taxon>
        <taxon>Pseudonocardiales</taxon>
        <taxon>Pseudonocardiaceae</taxon>
        <taxon>Prauserella</taxon>
    </lineage>
</organism>
<keyword evidence="2" id="KW-0812">Transmembrane</keyword>
<evidence type="ECO:0000256" key="2">
    <source>
        <dbReference type="ARBA" id="ARBA00022692"/>
    </source>
</evidence>
<dbReference type="InterPro" id="IPR007267">
    <property type="entry name" value="GtrA_DPMS_TM"/>
</dbReference>
<evidence type="ECO:0000256" key="1">
    <source>
        <dbReference type="ARBA" id="ARBA00004141"/>
    </source>
</evidence>
<evidence type="ECO:0000256" key="4">
    <source>
        <dbReference type="ARBA" id="ARBA00023136"/>
    </source>
</evidence>
<keyword evidence="6" id="KW-1185">Reference proteome</keyword>
<evidence type="ECO:0000256" key="3">
    <source>
        <dbReference type="ARBA" id="ARBA00022989"/>
    </source>
</evidence>
<gene>
    <name evidence="5" type="ORF">BAY60_14240</name>
</gene>
<evidence type="ECO:0000313" key="5">
    <source>
        <dbReference type="EMBL" id="PXY27568.1"/>
    </source>
</evidence>
<evidence type="ECO:0000313" key="6">
    <source>
        <dbReference type="Proteomes" id="UP000249915"/>
    </source>
</evidence>
<accession>A0A2V4B2E2</accession>
<dbReference type="GO" id="GO:0016020">
    <property type="term" value="C:membrane"/>
    <property type="evidence" value="ECO:0007669"/>
    <property type="project" value="UniProtKB-SubCell"/>
</dbReference>
<dbReference type="Proteomes" id="UP000249915">
    <property type="component" value="Unassembled WGS sequence"/>
</dbReference>
<keyword evidence="4" id="KW-0472">Membrane</keyword>
<comment type="caution">
    <text evidence="5">The sequence shown here is derived from an EMBL/GenBank/DDBJ whole genome shotgun (WGS) entry which is preliminary data.</text>
</comment>
<sequence length="154" mass="16516">MTSVPAAHWIARMASLPRRHRELGRHALLYLVAGGATTLLQALLYLTARAPLGAYAANLVAIGITTVANTEFHRLVTFAGAEAAAARRHLQTVATFAFYACAGSTVLLVLHSTVEHPSPTLETALLVATTVAGGVARFLVLRTWVFRRRVKMTG</sequence>
<dbReference type="GO" id="GO:0000271">
    <property type="term" value="P:polysaccharide biosynthetic process"/>
    <property type="evidence" value="ECO:0007669"/>
    <property type="project" value="InterPro"/>
</dbReference>
<name>A0A2V4B2E2_9PSEU</name>
<protein>
    <submittedName>
        <fullName evidence="5">Uncharacterized protein</fullName>
    </submittedName>
</protein>
<dbReference type="AlphaFoldDB" id="A0A2V4B2E2"/>
<reference evidence="5 6" key="1">
    <citation type="submission" date="2016-07" db="EMBL/GenBank/DDBJ databases">
        <title>Draft genome sequence of Prauserella muralis DSM 45305, isolated from a mould-covered wall in an indoor environment.</title>
        <authorList>
            <person name="Ruckert C."/>
            <person name="Albersmeier A."/>
            <person name="Jiang C.-L."/>
            <person name="Jiang Y."/>
            <person name="Kalinowski J."/>
            <person name="Schneider O."/>
            <person name="Winkler A."/>
            <person name="Zotchev S.B."/>
        </authorList>
    </citation>
    <scope>NUCLEOTIDE SEQUENCE [LARGE SCALE GENOMIC DNA]</scope>
    <source>
        <strain evidence="5 6">DSM 45305</strain>
    </source>
</reference>